<feature type="chain" id="PRO_5024988664" evidence="3">
    <location>
        <begin position="27"/>
        <end position="399"/>
    </location>
</feature>
<dbReference type="AlphaFoldDB" id="A0A5S9QXH3"/>
<dbReference type="Pfam" id="PF25917">
    <property type="entry name" value="BSH_RND"/>
    <property type="match status" value="1"/>
</dbReference>
<dbReference type="GO" id="GO:1990281">
    <property type="term" value="C:efflux pump complex"/>
    <property type="evidence" value="ECO:0007669"/>
    <property type="project" value="TreeGrafter"/>
</dbReference>
<dbReference type="Gene3D" id="2.40.30.170">
    <property type="match status" value="1"/>
</dbReference>
<feature type="coiled-coil region" evidence="2">
    <location>
        <begin position="110"/>
        <end position="192"/>
    </location>
</feature>
<evidence type="ECO:0000256" key="1">
    <source>
        <dbReference type="ARBA" id="ARBA00009477"/>
    </source>
</evidence>
<protein>
    <submittedName>
        <fullName evidence="5">Multidrug resistance protein MdtA</fullName>
    </submittedName>
</protein>
<evidence type="ECO:0000259" key="4">
    <source>
        <dbReference type="Pfam" id="PF25917"/>
    </source>
</evidence>
<feature type="signal peptide" evidence="3">
    <location>
        <begin position="1"/>
        <end position="26"/>
    </location>
</feature>
<dbReference type="EMBL" id="CACSIO010000056">
    <property type="protein sequence ID" value="CAA0123725.1"/>
    <property type="molecule type" value="Genomic_DNA"/>
</dbReference>
<dbReference type="OrthoDB" id="9781888at2"/>
<evidence type="ECO:0000313" key="6">
    <source>
        <dbReference type="Proteomes" id="UP000441399"/>
    </source>
</evidence>
<proteinExistence type="inferred from homology"/>
<accession>A0A5S9QXH3</accession>
<dbReference type="InterPro" id="IPR058625">
    <property type="entry name" value="MdtA-like_BSH"/>
</dbReference>
<feature type="domain" description="Multidrug resistance protein MdtA-like barrel-sandwich hybrid" evidence="4">
    <location>
        <begin position="78"/>
        <end position="215"/>
    </location>
</feature>
<evidence type="ECO:0000256" key="2">
    <source>
        <dbReference type="SAM" id="Coils"/>
    </source>
</evidence>
<evidence type="ECO:0000313" key="5">
    <source>
        <dbReference type="EMBL" id="CAA0123725.1"/>
    </source>
</evidence>
<dbReference type="NCBIfam" id="TIGR01730">
    <property type="entry name" value="RND_mfp"/>
    <property type="match status" value="1"/>
</dbReference>
<evidence type="ECO:0000256" key="3">
    <source>
        <dbReference type="SAM" id="SignalP"/>
    </source>
</evidence>
<dbReference type="PANTHER" id="PTHR30469">
    <property type="entry name" value="MULTIDRUG RESISTANCE PROTEIN MDTA"/>
    <property type="match status" value="1"/>
</dbReference>
<keyword evidence="3" id="KW-0732">Signal</keyword>
<dbReference type="GO" id="GO:0015562">
    <property type="term" value="F:efflux transmembrane transporter activity"/>
    <property type="evidence" value="ECO:0007669"/>
    <property type="project" value="TreeGrafter"/>
</dbReference>
<comment type="similarity">
    <text evidence="1">Belongs to the membrane fusion protein (MFP) (TC 8.A.1) family.</text>
</comment>
<sequence>MKYLKSHSRVLLVTLATGASIFLALAFNAQQIKAAQKKPPVVREAVYPDVGIAVVHPGEYRAEITAWGEASAEHTLALKSDVVGRIEQLSEQFKTGSRVDKGDVLLQIDATDYQKAVADAKAQMADAQLALYEEERQSQQALEEWQQSGFEGQPTSPLVLRKPQLAKARAVLEQAKASVAKANRDLALTRIRAPFDGVVVSRLVQPGAYVQTGSELGSLYSRSKLEVSVLLSDQQWQMLDVGTTQYNGDIVLSRANSSHQWPATFDRVEQHTHSDNRQRALIVAVDKPLEQNPPIHPGDFFEITVTGRSMEKLWRLPASAISQNNDIWLVTADNTLKAYAGQLAYRQDQWVYLYPPQTANDEEELTENKLAEARVVIRPLSSYLEGMRVNPIVEMGGQP</sequence>
<organism evidence="5 6">
    <name type="scientific">BD1-7 clade bacterium</name>
    <dbReference type="NCBI Taxonomy" id="2029982"/>
    <lineage>
        <taxon>Bacteria</taxon>
        <taxon>Pseudomonadati</taxon>
        <taxon>Pseudomonadota</taxon>
        <taxon>Gammaproteobacteria</taxon>
        <taxon>Cellvibrionales</taxon>
        <taxon>Spongiibacteraceae</taxon>
        <taxon>BD1-7 clade</taxon>
    </lineage>
</organism>
<keyword evidence="6" id="KW-1185">Reference proteome</keyword>
<dbReference type="Proteomes" id="UP000441399">
    <property type="component" value="Unassembled WGS sequence"/>
</dbReference>
<keyword evidence="2" id="KW-0175">Coiled coil</keyword>
<dbReference type="Gene3D" id="1.10.287.470">
    <property type="entry name" value="Helix hairpin bin"/>
    <property type="match status" value="1"/>
</dbReference>
<name>A0A5S9QXH3_9GAMM</name>
<gene>
    <name evidence="5" type="primary">mdtA_2</name>
    <name evidence="5" type="ORF">OPDIPICF_02860</name>
</gene>
<dbReference type="Gene3D" id="2.40.50.100">
    <property type="match status" value="1"/>
</dbReference>
<dbReference type="InterPro" id="IPR006143">
    <property type="entry name" value="RND_pump_MFP"/>
</dbReference>
<dbReference type="SUPFAM" id="SSF111369">
    <property type="entry name" value="HlyD-like secretion proteins"/>
    <property type="match status" value="1"/>
</dbReference>
<reference evidence="5 6" key="1">
    <citation type="submission" date="2019-11" db="EMBL/GenBank/DDBJ databases">
        <authorList>
            <person name="Holert J."/>
        </authorList>
    </citation>
    <scope>NUCLEOTIDE SEQUENCE [LARGE SCALE GENOMIC DNA]</scope>
    <source>
        <strain evidence="5">SB11_3</strain>
    </source>
</reference>